<reference evidence="2" key="1">
    <citation type="submission" date="2014-09" db="EMBL/GenBank/DDBJ databases">
        <authorList>
            <person name="Magalhaes I.L.F."/>
            <person name="Oliveira U."/>
            <person name="Santos F.R."/>
            <person name="Vidigal T.H.D.A."/>
            <person name="Brescovit A.D."/>
            <person name="Santos A.J."/>
        </authorList>
    </citation>
    <scope>NUCLEOTIDE SEQUENCE</scope>
    <source>
        <tissue evidence="2">Shoot tissue taken approximately 20 cm above the soil surface</tissue>
    </source>
</reference>
<evidence type="ECO:0000256" key="1">
    <source>
        <dbReference type="SAM" id="MobiDB-lite"/>
    </source>
</evidence>
<name>A0A0A9CJ96_ARUDO</name>
<protein>
    <submittedName>
        <fullName evidence="2">Uncharacterized protein</fullName>
    </submittedName>
</protein>
<organism evidence="2">
    <name type="scientific">Arundo donax</name>
    <name type="common">Giant reed</name>
    <name type="synonym">Donax arundinaceus</name>
    <dbReference type="NCBI Taxonomy" id="35708"/>
    <lineage>
        <taxon>Eukaryota</taxon>
        <taxon>Viridiplantae</taxon>
        <taxon>Streptophyta</taxon>
        <taxon>Embryophyta</taxon>
        <taxon>Tracheophyta</taxon>
        <taxon>Spermatophyta</taxon>
        <taxon>Magnoliopsida</taxon>
        <taxon>Liliopsida</taxon>
        <taxon>Poales</taxon>
        <taxon>Poaceae</taxon>
        <taxon>PACMAD clade</taxon>
        <taxon>Arundinoideae</taxon>
        <taxon>Arundineae</taxon>
        <taxon>Arundo</taxon>
    </lineage>
</organism>
<sequence>MTFLSASRMAMFSHRILSFSARRKQLSWRSCCAFICVRRFWNQNLICLGSSPSSRLSCNLWFSSGCGHSLNIRSRTPRAAESGAGCGGGISSSGAGRRSLP</sequence>
<evidence type="ECO:0000313" key="2">
    <source>
        <dbReference type="EMBL" id="JAD76394.1"/>
    </source>
</evidence>
<reference evidence="2" key="2">
    <citation type="journal article" date="2015" name="Data Brief">
        <title>Shoot transcriptome of the giant reed, Arundo donax.</title>
        <authorList>
            <person name="Barrero R.A."/>
            <person name="Guerrero F.D."/>
            <person name="Moolhuijzen P."/>
            <person name="Goolsby J.A."/>
            <person name="Tidwell J."/>
            <person name="Bellgard S.E."/>
            <person name="Bellgard M.I."/>
        </authorList>
    </citation>
    <scope>NUCLEOTIDE SEQUENCE</scope>
    <source>
        <tissue evidence="2">Shoot tissue taken approximately 20 cm above the soil surface</tissue>
    </source>
</reference>
<dbReference type="EMBL" id="GBRH01221501">
    <property type="protein sequence ID" value="JAD76394.1"/>
    <property type="molecule type" value="Transcribed_RNA"/>
</dbReference>
<feature type="compositionally biased region" description="Low complexity" evidence="1">
    <location>
        <begin position="92"/>
        <end position="101"/>
    </location>
</feature>
<feature type="region of interest" description="Disordered" evidence="1">
    <location>
        <begin position="78"/>
        <end position="101"/>
    </location>
</feature>
<dbReference type="AlphaFoldDB" id="A0A0A9CJ96"/>
<accession>A0A0A9CJ96</accession>
<proteinExistence type="predicted"/>